<dbReference type="STRING" id="670052.PA27867_0231"/>
<keyword evidence="3" id="KW-1185">Reference proteome</keyword>
<dbReference type="KEGG" id="cart:PA27867_0231"/>
<dbReference type="SMART" id="SM00886">
    <property type="entry name" value="Dabb"/>
    <property type="match status" value="1"/>
</dbReference>
<protein>
    <submittedName>
        <fullName evidence="2">Stress responsive A/B barrel domain protein</fullName>
    </submittedName>
</protein>
<dbReference type="InterPro" id="IPR011008">
    <property type="entry name" value="Dimeric_a/b-barrel"/>
</dbReference>
<dbReference type="RefSeq" id="WP_066592055.1">
    <property type="nucleotide sequence ID" value="NZ_CP016282.1"/>
</dbReference>
<dbReference type="EMBL" id="CP016282">
    <property type="protein sequence ID" value="ANP71205.1"/>
    <property type="molecule type" value="Genomic_DNA"/>
</dbReference>
<name>A0A1B1BF51_9MICO</name>
<dbReference type="AlphaFoldDB" id="A0A1B1BF51"/>
<sequence length="99" mass="10616">MTILHIVSWRLAATDPAEKAEHAAQMVARLGGLVGVIEEIRSLRIGPDVVGGANWDIALVAEYDDEAALARYQVHPAHVEAGAYVKSVTAERMAVDLVV</sequence>
<dbReference type="PANTHER" id="PTHR37832">
    <property type="entry name" value="BLL2683 PROTEIN"/>
    <property type="match status" value="1"/>
</dbReference>
<dbReference type="SUPFAM" id="SSF54909">
    <property type="entry name" value="Dimeric alpha+beta barrel"/>
    <property type="match status" value="1"/>
</dbReference>
<dbReference type="InterPro" id="IPR013097">
    <property type="entry name" value="Dabb"/>
</dbReference>
<accession>A0A1B1BF51</accession>
<evidence type="ECO:0000259" key="1">
    <source>
        <dbReference type="PROSITE" id="PS51502"/>
    </source>
</evidence>
<proteinExistence type="predicted"/>
<feature type="domain" description="Stress-response A/B barrel" evidence="1">
    <location>
        <begin position="3"/>
        <end position="97"/>
    </location>
</feature>
<evidence type="ECO:0000313" key="3">
    <source>
        <dbReference type="Proteomes" id="UP000092582"/>
    </source>
</evidence>
<dbReference type="Pfam" id="PF07876">
    <property type="entry name" value="Dabb"/>
    <property type="match status" value="1"/>
</dbReference>
<dbReference type="Gene3D" id="3.30.70.100">
    <property type="match status" value="1"/>
</dbReference>
<dbReference type="PROSITE" id="PS51502">
    <property type="entry name" value="S_R_A_B_BARREL"/>
    <property type="match status" value="1"/>
</dbReference>
<evidence type="ECO:0000313" key="2">
    <source>
        <dbReference type="EMBL" id="ANP71205.1"/>
    </source>
</evidence>
<reference evidence="2 3" key="1">
    <citation type="submission" date="2016-06" db="EMBL/GenBank/DDBJ databases">
        <title>Genome sequencing of Cryobacterium arcticum PAMC 27867.</title>
        <authorList>
            <person name="Lee J."/>
            <person name="Kim O.-S."/>
        </authorList>
    </citation>
    <scope>NUCLEOTIDE SEQUENCE [LARGE SCALE GENOMIC DNA]</scope>
    <source>
        <strain evidence="2 3">PAMC 27867</strain>
    </source>
</reference>
<dbReference type="Proteomes" id="UP000092582">
    <property type="component" value="Chromosome 1"/>
</dbReference>
<dbReference type="OrthoDB" id="6637496at2"/>
<organism evidence="2 3">
    <name type="scientific">Cryobacterium arcticum</name>
    <dbReference type="NCBI Taxonomy" id="670052"/>
    <lineage>
        <taxon>Bacteria</taxon>
        <taxon>Bacillati</taxon>
        <taxon>Actinomycetota</taxon>
        <taxon>Actinomycetes</taxon>
        <taxon>Micrococcales</taxon>
        <taxon>Microbacteriaceae</taxon>
        <taxon>Cryobacterium</taxon>
    </lineage>
</organism>
<gene>
    <name evidence="2" type="ORF">PA27867_0231</name>
</gene>
<dbReference type="PANTHER" id="PTHR37832:SF1">
    <property type="entry name" value="STRESS-RESPONSE A_B BARREL DOMAIN-CONTAINING PROTEIN"/>
    <property type="match status" value="1"/>
</dbReference>